<dbReference type="Pfam" id="PF13306">
    <property type="entry name" value="LRR_5"/>
    <property type="match status" value="3"/>
</dbReference>
<feature type="domain" description="Protein kinase" evidence="1">
    <location>
        <begin position="500"/>
        <end position="762"/>
    </location>
</feature>
<dbReference type="SUPFAM" id="SSF56112">
    <property type="entry name" value="Protein kinase-like (PK-like)"/>
    <property type="match status" value="1"/>
</dbReference>
<dbReference type="PROSITE" id="PS50011">
    <property type="entry name" value="PROTEIN_KINASE_DOM"/>
    <property type="match status" value="1"/>
</dbReference>
<dbReference type="InterPro" id="IPR050167">
    <property type="entry name" value="Ser_Thr_protein_kinase"/>
</dbReference>
<name>A0ABR2HVQ4_9EUKA</name>
<keyword evidence="3" id="KW-1185">Reference proteome</keyword>
<dbReference type="PANTHER" id="PTHR23257">
    <property type="entry name" value="SERINE-THREONINE PROTEIN KINASE"/>
    <property type="match status" value="1"/>
</dbReference>
<dbReference type="Gene3D" id="1.10.510.10">
    <property type="entry name" value="Transferase(Phosphotransferase) domain 1"/>
    <property type="match status" value="1"/>
</dbReference>
<accession>A0ABR2HVQ4</accession>
<comment type="caution">
    <text evidence="2">The sequence shown here is derived from an EMBL/GenBank/DDBJ whole genome shotgun (WGS) entry which is preliminary data.</text>
</comment>
<organism evidence="2 3">
    <name type="scientific">Tritrichomonas musculus</name>
    <dbReference type="NCBI Taxonomy" id="1915356"/>
    <lineage>
        <taxon>Eukaryota</taxon>
        <taxon>Metamonada</taxon>
        <taxon>Parabasalia</taxon>
        <taxon>Tritrichomonadida</taxon>
        <taxon>Tritrichomonadidae</taxon>
        <taxon>Tritrichomonas</taxon>
    </lineage>
</organism>
<dbReference type="Gene3D" id="3.80.10.10">
    <property type="entry name" value="Ribonuclease Inhibitor"/>
    <property type="match status" value="2"/>
</dbReference>
<reference evidence="2 3" key="1">
    <citation type="submission" date="2024-04" db="EMBL/GenBank/DDBJ databases">
        <title>Tritrichomonas musculus Genome.</title>
        <authorList>
            <person name="Alves-Ferreira E."/>
            <person name="Grigg M."/>
            <person name="Lorenzi H."/>
            <person name="Galac M."/>
        </authorList>
    </citation>
    <scope>NUCLEOTIDE SEQUENCE [LARGE SCALE GENOMIC DNA]</scope>
    <source>
        <strain evidence="2 3">EAF2021</strain>
    </source>
</reference>
<evidence type="ECO:0000259" key="1">
    <source>
        <dbReference type="PROSITE" id="PS50011"/>
    </source>
</evidence>
<protein>
    <recommendedName>
        <fullName evidence="1">Protein kinase domain-containing protein</fullName>
    </recommendedName>
</protein>
<dbReference type="Pfam" id="PF00069">
    <property type="entry name" value="Pkinase"/>
    <property type="match status" value="1"/>
</dbReference>
<dbReference type="InterPro" id="IPR000719">
    <property type="entry name" value="Prot_kinase_dom"/>
</dbReference>
<dbReference type="Proteomes" id="UP001470230">
    <property type="component" value="Unassembled WGS sequence"/>
</dbReference>
<evidence type="ECO:0000313" key="3">
    <source>
        <dbReference type="Proteomes" id="UP001470230"/>
    </source>
</evidence>
<dbReference type="SUPFAM" id="SSF52058">
    <property type="entry name" value="L domain-like"/>
    <property type="match status" value="1"/>
</dbReference>
<dbReference type="PANTHER" id="PTHR23257:SF969">
    <property type="entry name" value="INTEGRIN-LINKED PROTEIN KINASE"/>
    <property type="match status" value="1"/>
</dbReference>
<evidence type="ECO:0000313" key="2">
    <source>
        <dbReference type="EMBL" id="KAK8853734.1"/>
    </source>
</evidence>
<dbReference type="InterPro" id="IPR032675">
    <property type="entry name" value="LRR_dom_sf"/>
</dbReference>
<proteinExistence type="predicted"/>
<sequence>MIEIEIEGRLRVKINQKDKTSSVIESPKATGTIFVPHFVEHENENYKIISIGQNAFKNCHIDTLTFAEDSEVETFKKNCFYFAHIKRLEIPGSVKKLEDDWCNCIQDLREIEISPENSHFILYNEDFVLGKSSESSDKFDVLHFACFDIEEAVIPPQVTRIKTWSFSNHQRLKTVRFSTNSELKCIENYAFSMSSIESLSLPASVEQIGDWCFSNTRNLRKVEISPENKFFKLFEGSFVVKESRRGSGAFDAIIFASRDIENASIPPHIKVINNCAFQHCQRLKTVTFESNSSLESIKPWAFSYIPGPERLVLPPSLKVADFDSFSSITNTKSIEFLGKSVTIGSGCFSSCRKLSTVTFPNADEITFEDRAMSCAPADLKIHVRRTAKLSGGGLSGSEDRIIYVDDDSVTADEATEEVSAASESSAAVSDDVNKNPFELENRNLKSFVSYLVSRLSKYEEVISYDDFVSNQDDIFSHEEHDKSGVATSHSFFGPDEEEFQEIERTIGEGDTSDFFKVSDNRTGEVMCKKVIKEVKDDNAFKTLQNALKEIDFSGSVHHPCICELLGYNTQERLPVSEGEGEKTTVALFFELLPYSVKEVASKNLLSNTLKVRVAVEVAFGMSHLHRRSMMHRDLSLDKVMMNSVFDSKIIGLGLAHASDLSVTGSSKTKFIGTLAYMSPEMAHEEEYDNKTDVYSYGVVLMELFTGNPPNQSMRDRLNNASIEYPTASSNISEYCISLIKRCTSFKATERPTFDEIIDDMFCNNFQLASEVDVEVIKHRFRELNCIRSHQNKDNK</sequence>
<gene>
    <name evidence="2" type="ORF">M9Y10_016277</name>
</gene>
<dbReference type="Gene3D" id="3.30.200.20">
    <property type="entry name" value="Phosphorylase Kinase, domain 1"/>
    <property type="match status" value="1"/>
</dbReference>
<dbReference type="EMBL" id="JAPFFF010000021">
    <property type="protein sequence ID" value="KAK8853734.1"/>
    <property type="molecule type" value="Genomic_DNA"/>
</dbReference>
<dbReference type="InterPro" id="IPR026906">
    <property type="entry name" value="LRR_5"/>
</dbReference>
<dbReference type="InterPro" id="IPR011009">
    <property type="entry name" value="Kinase-like_dom_sf"/>
</dbReference>